<dbReference type="SUPFAM" id="SSF54427">
    <property type="entry name" value="NTF2-like"/>
    <property type="match status" value="1"/>
</dbReference>
<evidence type="ECO:0008006" key="3">
    <source>
        <dbReference type="Google" id="ProtNLM"/>
    </source>
</evidence>
<reference evidence="1" key="1">
    <citation type="journal article" date="2020" name="Stud. Mycol.">
        <title>101 Dothideomycetes genomes: a test case for predicting lifestyles and emergence of pathogens.</title>
        <authorList>
            <person name="Haridas S."/>
            <person name="Albert R."/>
            <person name="Binder M."/>
            <person name="Bloem J."/>
            <person name="Labutti K."/>
            <person name="Salamov A."/>
            <person name="Andreopoulos B."/>
            <person name="Baker S."/>
            <person name="Barry K."/>
            <person name="Bills G."/>
            <person name="Bluhm B."/>
            <person name="Cannon C."/>
            <person name="Castanera R."/>
            <person name="Culley D."/>
            <person name="Daum C."/>
            <person name="Ezra D."/>
            <person name="Gonzalez J."/>
            <person name="Henrissat B."/>
            <person name="Kuo A."/>
            <person name="Liang C."/>
            <person name="Lipzen A."/>
            <person name="Lutzoni F."/>
            <person name="Magnuson J."/>
            <person name="Mondo S."/>
            <person name="Nolan M."/>
            <person name="Ohm R."/>
            <person name="Pangilinan J."/>
            <person name="Park H.-J."/>
            <person name="Ramirez L."/>
            <person name="Alfaro M."/>
            <person name="Sun H."/>
            <person name="Tritt A."/>
            <person name="Yoshinaga Y."/>
            <person name="Zwiers L.-H."/>
            <person name="Turgeon B."/>
            <person name="Goodwin S."/>
            <person name="Spatafora J."/>
            <person name="Crous P."/>
            <person name="Grigoriev I."/>
        </authorList>
    </citation>
    <scope>NUCLEOTIDE SEQUENCE</scope>
    <source>
        <strain evidence="1">CBS 133067</strain>
    </source>
</reference>
<dbReference type="EMBL" id="ML978124">
    <property type="protein sequence ID" value="KAF2100679.1"/>
    <property type="molecule type" value="Genomic_DNA"/>
</dbReference>
<name>A0A9P4IGP1_9PEZI</name>
<dbReference type="InterPro" id="IPR032710">
    <property type="entry name" value="NTF2-like_dom_sf"/>
</dbReference>
<dbReference type="Proteomes" id="UP000799772">
    <property type="component" value="Unassembled WGS sequence"/>
</dbReference>
<keyword evidence="2" id="KW-1185">Reference proteome</keyword>
<proteinExistence type="predicted"/>
<comment type="caution">
    <text evidence="1">The sequence shown here is derived from an EMBL/GenBank/DDBJ whole genome shotgun (WGS) entry which is preliminary data.</text>
</comment>
<organism evidence="1 2">
    <name type="scientific">Rhizodiscina lignyota</name>
    <dbReference type="NCBI Taxonomy" id="1504668"/>
    <lineage>
        <taxon>Eukaryota</taxon>
        <taxon>Fungi</taxon>
        <taxon>Dikarya</taxon>
        <taxon>Ascomycota</taxon>
        <taxon>Pezizomycotina</taxon>
        <taxon>Dothideomycetes</taxon>
        <taxon>Pleosporomycetidae</taxon>
        <taxon>Aulographales</taxon>
        <taxon>Rhizodiscinaceae</taxon>
        <taxon>Rhizodiscina</taxon>
    </lineage>
</organism>
<gene>
    <name evidence="1" type="ORF">NA57DRAFT_54755</name>
</gene>
<dbReference type="OrthoDB" id="5377620at2759"/>
<evidence type="ECO:0000313" key="2">
    <source>
        <dbReference type="Proteomes" id="UP000799772"/>
    </source>
</evidence>
<protein>
    <recommendedName>
        <fullName evidence="3">SnoaL-like domain-containing protein</fullName>
    </recommendedName>
</protein>
<accession>A0A9P4IGP1</accession>
<dbReference type="AlphaFoldDB" id="A0A9P4IGP1"/>
<sequence length="233" mass="26113">MTYMVRLLQDQAIQREEQFCKASSKQEPTTKLLNQQCITFPGPLPTDPVSSRALPASVSFMAKYIAKVDSGDLSCRYDEWYAPKAKFYNADGKVYNGGEEIWDWMRDLFGPFEKVQHNNKITRIVSDSPLSTSIASSQVLANGVNGTSATAPGNLEDTRTGDLFLFDTETTFWLKGVLAGEPIIVPRMLSFLVQEKHFGVGTDGLQIVEAKAWWDTNVLKEEVARRKQQLANH</sequence>
<evidence type="ECO:0000313" key="1">
    <source>
        <dbReference type="EMBL" id="KAF2100679.1"/>
    </source>
</evidence>
<dbReference type="Gene3D" id="3.10.450.50">
    <property type="match status" value="1"/>
</dbReference>